<protein>
    <submittedName>
        <fullName evidence="2">Extensin family protein</fullName>
    </submittedName>
</protein>
<sequence length="295" mass="30558">MRRIAPPTLRLATLLGLALPLGACGLFFDGEEREAWRGQAEAACFARSEVVPGPQASLIREIDGPGVCGIERPLKVSATADGGFAGSVAVAPGATLGCPMTAALQRWIGTVVQPAALAAYGMPVVSVKNAASYGCRTRNHKRGAKLSEHAFANALDIAAFTLADGRSVTVAGGWRGEAADRTFLRRVHDGACGPFHTVLGPGSDGMHEDHLHLDLALRRSGEPYCRPKPLPVAPPTLEAVPAPVPGPYPGPNPSFGVPMAVAPAYPASVGSPPLVWQQGAMPPLLPPPEVTGSVR</sequence>
<name>A0A931HZ22_9HYPH</name>
<dbReference type="InterPro" id="IPR009683">
    <property type="entry name" value="Extensin-like_C"/>
</dbReference>
<dbReference type="AlphaFoldDB" id="A0A931HZ22"/>
<dbReference type="EMBL" id="JADZLT010000036">
    <property type="protein sequence ID" value="MBH0236309.1"/>
    <property type="molecule type" value="Genomic_DNA"/>
</dbReference>
<evidence type="ECO:0000313" key="2">
    <source>
        <dbReference type="EMBL" id="MBH0236309.1"/>
    </source>
</evidence>
<reference evidence="2" key="1">
    <citation type="submission" date="2020-12" db="EMBL/GenBank/DDBJ databases">
        <title>Methylobrevis albus sp. nov., isolated from fresh water lack sediment.</title>
        <authorList>
            <person name="Zou Q."/>
        </authorList>
    </citation>
    <scope>NUCLEOTIDE SEQUENCE</scope>
    <source>
        <strain evidence="2">L22</strain>
    </source>
</reference>
<dbReference type="RefSeq" id="WP_197309412.1">
    <property type="nucleotide sequence ID" value="NZ_JADZLT010000036.1"/>
</dbReference>
<gene>
    <name evidence="2" type="ORF">I5731_00605</name>
</gene>
<feature type="domain" description="Extensin-like C-terminal" evidence="1">
    <location>
        <begin position="44"/>
        <end position="226"/>
    </location>
</feature>
<keyword evidence="3" id="KW-1185">Reference proteome</keyword>
<comment type="caution">
    <text evidence="2">The sequence shown here is derived from an EMBL/GenBank/DDBJ whole genome shotgun (WGS) entry which is preliminary data.</text>
</comment>
<accession>A0A931HZ22</accession>
<dbReference type="Pfam" id="PF06904">
    <property type="entry name" value="Extensin-like_C"/>
    <property type="match status" value="1"/>
</dbReference>
<dbReference type="Proteomes" id="UP000631694">
    <property type="component" value="Unassembled WGS sequence"/>
</dbReference>
<evidence type="ECO:0000313" key="3">
    <source>
        <dbReference type="Proteomes" id="UP000631694"/>
    </source>
</evidence>
<organism evidence="2 3">
    <name type="scientific">Methylobrevis albus</name>
    <dbReference type="NCBI Taxonomy" id="2793297"/>
    <lineage>
        <taxon>Bacteria</taxon>
        <taxon>Pseudomonadati</taxon>
        <taxon>Pseudomonadota</taxon>
        <taxon>Alphaproteobacteria</taxon>
        <taxon>Hyphomicrobiales</taxon>
        <taxon>Pleomorphomonadaceae</taxon>
        <taxon>Methylobrevis</taxon>
    </lineage>
</organism>
<proteinExistence type="predicted"/>
<evidence type="ECO:0000259" key="1">
    <source>
        <dbReference type="Pfam" id="PF06904"/>
    </source>
</evidence>